<evidence type="ECO:0000256" key="1">
    <source>
        <dbReference type="ARBA" id="ARBA00004123"/>
    </source>
</evidence>
<evidence type="ECO:0000256" key="8">
    <source>
        <dbReference type="ARBA" id="ARBA00023242"/>
    </source>
</evidence>
<keyword evidence="14" id="KW-1185">Reference proteome</keyword>
<evidence type="ECO:0000256" key="6">
    <source>
        <dbReference type="ARBA" id="ARBA00023015"/>
    </source>
</evidence>
<feature type="compositionally biased region" description="Polar residues" evidence="11">
    <location>
        <begin position="501"/>
        <end position="516"/>
    </location>
</feature>
<reference evidence="15" key="1">
    <citation type="submission" date="2022-11" db="UniProtKB">
        <authorList>
            <consortium name="WormBaseParasite"/>
        </authorList>
    </citation>
    <scope>IDENTIFICATION</scope>
</reference>
<evidence type="ECO:0000313" key="14">
    <source>
        <dbReference type="Proteomes" id="UP000887566"/>
    </source>
</evidence>
<dbReference type="SMART" id="SM00320">
    <property type="entry name" value="WD40"/>
    <property type="match status" value="6"/>
</dbReference>
<feature type="region of interest" description="Disordered" evidence="11">
    <location>
        <begin position="415"/>
        <end position="525"/>
    </location>
</feature>
<keyword evidence="3 9" id="KW-0853">WD repeat</keyword>
<dbReference type="GO" id="GO:0006355">
    <property type="term" value="P:regulation of DNA-templated transcription"/>
    <property type="evidence" value="ECO:0007669"/>
    <property type="project" value="InterPro"/>
</dbReference>
<dbReference type="GO" id="GO:0000417">
    <property type="term" value="C:HIR complex"/>
    <property type="evidence" value="ECO:0007669"/>
    <property type="project" value="TreeGrafter"/>
</dbReference>
<protein>
    <recommendedName>
        <fullName evidence="10">Protein HIRA</fullName>
    </recommendedName>
</protein>
<evidence type="ECO:0000256" key="10">
    <source>
        <dbReference type="RuleBase" id="RU364014"/>
    </source>
</evidence>
<dbReference type="InterPro" id="IPR036322">
    <property type="entry name" value="WD40_repeat_dom_sf"/>
</dbReference>
<feature type="domain" description="CAF1B/HIR1 beta-propeller" evidence="13">
    <location>
        <begin position="5"/>
        <end position="296"/>
    </location>
</feature>
<dbReference type="GO" id="GO:0005634">
    <property type="term" value="C:nucleus"/>
    <property type="evidence" value="ECO:0007669"/>
    <property type="project" value="UniProtKB-SubCell"/>
</dbReference>
<evidence type="ECO:0000256" key="11">
    <source>
        <dbReference type="SAM" id="MobiDB-lite"/>
    </source>
</evidence>
<evidence type="ECO:0000256" key="4">
    <source>
        <dbReference type="ARBA" id="ARBA00022737"/>
    </source>
</evidence>
<dbReference type="AlphaFoldDB" id="A0A914VCS9"/>
<dbReference type="Pfam" id="PF07569">
    <property type="entry name" value="Hira"/>
    <property type="match status" value="1"/>
</dbReference>
<evidence type="ECO:0000259" key="12">
    <source>
        <dbReference type="Pfam" id="PF07569"/>
    </source>
</evidence>
<feature type="compositionally biased region" description="Polar residues" evidence="11">
    <location>
        <begin position="451"/>
        <end position="461"/>
    </location>
</feature>
<feature type="repeat" description="WD" evidence="9">
    <location>
        <begin position="108"/>
        <end position="149"/>
    </location>
</feature>
<evidence type="ECO:0000313" key="15">
    <source>
        <dbReference type="WBParaSite" id="PSAMB.scaffold1722size28405.g14547.t1"/>
    </source>
</evidence>
<dbReference type="InterPro" id="IPR001680">
    <property type="entry name" value="WD40_rpt"/>
</dbReference>
<dbReference type="PROSITE" id="PS50294">
    <property type="entry name" value="WD_REPEATS_REGION"/>
    <property type="match status" value="2"/>
</dbReference>
<feature type="region of interest" description="Disordered" evidence="11">
    <location>
        <begin position="372"/>
        <end position="401"/>
    </location>
</feature>
<accession>A0A914VCS9</accession>
<feature type="compositionally biased region" description="Polar residues" evidence="11">
    <location>
        <begin position="372"/>
        <end position="394"/>
    </location>
</feature>
<dbReference type="GO" id="GO:0006338">
    <property type="term" value="P:chromatin remodeling"/>
    <property type="evidence" value="ECO:0007669"/>
    <property type="project" value="InterPro"/>
</dbReference>
<evidence type="ECO:0000256" key="5">
    <source>
        <dbReference type="ARBA" id="ARBA00022853"/>
    </source>
</evidence>
<evidence type="ECO:0000256" key="9">
    <source>
        <dbReference type="PROSITE-ProRule" id="PRU00221"/>
    </source>
</evidence>
<feature type="repeat" description="WD" evidence="9">
    <location>
        <begin position="59"/>
        <end position="91"/>
    </location>
</feature>
<keyword evidence="6 10" id="KW-0805">Transcription regulation</keyword>
<evidence type="ECO:0000256" key="3">
    <source>
        <dbReference type="ARBA" id="ARBA00022574"/>
    </source>
</evidence>
<dbReference type="GO" id="GO:0006351">
    <property type="term" value="P:DNA-templated transcription"/>
    <property type="evidence" value="ECO:0007669"/>
    <property type="project" value="InterPro"/>
</dbReference>
<dbReference type="Gene3D" id="2.130.10.10">
    <property type="entry name" value="YVTN repeat-like/Quinoprotein amine dehydrogenase"/>
    <property type="match status" value="3"/>
</dbReference>
<dbReference type="GO" id="GO:0031491">
    <property type="term" value="F:nucleosome binding"/>
    <property type="evidence" value="ECO:0007669"/>
    <property type="project" value="TreeGrafter"/>
</dbReference>
<keyword evidence="4 10" id="KW-0677">Repeat</keyword>
<feature type="repeat" description="WD" evidence="9">
    <location>
        <begin position="6"/>
        <end position="32"/>
    </location>
</feature>
<evidence type="ECO:0000256" key="7">
    <source>
        <dbReference type="ARBA" id="ARBA00023163"/>
    </source>
</evidence>
<keyword evidence="5 10" id="KW-0156">Chromatin regulator</keyword>
<dbReference type="InterPro" id="IPR055410">
    <property type="entry name" value="Beta-prop_CAF1B_HIR1"/>
</dbReference>
<sequence length="878" mass="95324">MFVDCVNCVRWSKSGQYLACGGDERVVTVWQLVGMVRSAGTIGADKAVNIEQYKCLHRLNGHSMDVLHLEWSPTDNWLVSCSVDNTAIVWDANRFPEKVATLSNQGDRDGHKDIVKGLSWDPIGRYLATQSSDKTVKIWSTNNWQCVKTLWKPFEESSHSTMFARHDWSPDGAHLLTPCSMNNGGPTAQIFLRNNQWDTERDLVGHRRAVTCVRACSRLFEHKTKKGKLVQVACFAAGSRDKAVSIWLIPKMQRPIVVLQDLFKHSVLDISWNGLHFMACSMDGTVASVRFAEKELGRMLSTADMGDVCQRLYSTRPSQYSTLTNGVNGSDKSRSATDLIDDPSIMKLRFELQNERVDQTPSMIAPATPVTVSAPSPMASATVTATPPNLQQTETRTKDGKRRIMPIFLGSTVTPLDTASNTSFNQGSSLMPPPTTTASPSTADGMKTPSPVKQVSQTISIAASASSSPKKKAAASSTLTGASLKRKADEQPSSFPPAKKATTSDGIASTGTNAAATTLPPAKPRPYKPIDLPAVVVRAANAFLLDLPERRKTLSVQMQEIVPGSRLPDAAQVENDVLVSTDRRLSRLSATRNSQSVWTALIDQAVACIGASSSFVCCGCFDRTVHVFATLSGRSLRRLVVDSLPTVVNCAGNHLMVVTVQGTCSVWDLENGKVVLSRESLADIIDNGVSIVSESVTSRGLPLFCLSNGKSFTYSLDMRCWEPLLDTRSSLAKLSDSIPTASSQGNVAGAGPVASLLAELSSHVAPSAAVNASLRSQGTQTALECRLQSAASLNSPMEYRFYLQQYVQRLVNDGAEGKLRQVFDELIDSRKSDRVVGLSKKALIKETLPILKSSPHTQRLFADIERKLSDLTSLDNIL</sequence>
<dbReference type="SUPFAM" id="SSF50978">
    <property type="entry name" value="WD40 repeat-like"/>
    <property type="match status" value="2"/>
</dbReference>
<dbReference type="InterPro" id="IPR015943">
    <property type="entry name" value="WD40/YVTN_repeat-like_dom_sf"/>
</dbReference>
<organism evidence="14 15">
    <name type="scientific">Plectus sambesii</name>
    <dbReference type="NCBI Taxonomy" id="2011161"/>
    <lineage>
        <taxon>Eukaryota</taxon>
        <taxon>Metazoa</taxon>
        <taxon>Ecdysozoa</taxon>
        <taxon>Nematoda</taxon>
        <taxon>Chromadorea</taxon>
        <taxon>Plectida</taxon>
        <taxon>Plectina</taxon>
        <taxon>Plectoidea</taxon>
        <taxon>Plectidae</taxon>
        <taxon>Plectus</taxon>
    </lineage>
</organism>
<dbReference type="PANTHER" id="PTHR13831">
    <property type="entry name" value="MEMBER OF THE HIR1 FAMILY OF WD-REPEAT PROTEINS"/>
    <property type="match status" value="1"/>
</dbReference>
<dbReference type="InterPro" id="IPR011494">
    <property type="entry name" value="HIRA-like_C"/>
</dbReference>
<name>A0A914VCS9_9BILA</name>
<feature type="compositionally biased region" description="Polar residues" evidence="11">
    <location>
        <begin position="415"/>
        <end position="429"/>
    </location>
</feature>
<evidence type="ECO:0000256" key="2">
    <source>
        <dbReference type="ARBA" id="ARBA00007306"/>
    </source>
</evidence>
<comment type="similarity">
    <text evidence="2 10">Belongs to the WD repeat HIR1 family.</text>
</comment>
<dbReference type="InterPro" id="IPR019015">
    <property type="entry name" value="HIRA_B_motif"/>
</dbReference>
<keyword evidence="8 10" id="KW-0539">Nucleus</keyword>
<dbReference type="Proteomes" id="UP000887566">
    <property type="component" value="Unplaced"/>
</dbReference>
<keyword evidence="7 10" id="KW-0804">Transcription</keyword>
<feature type="domain" description="Protein HIRA-like C-terminal" evidence="12">
    <location>
        <begin position="636"/>
        <end position="826"/>
    </location>
</feature>
<dbReference type="WBParaSite" id="PSAMB.scaffold1722size28405.g14547.t1">
    <property type="protein sequence ID" value="PSAMB.scaffold1722size28405.g14547.t1"/>
    <property type="gene ID" value="PSAMB.scaffold1722size28405.g14547"/>
</dbReference>
<comment type="function">
    <text evidence="10">Required for replication-independent chromatin assembly and for the periodic repression of histone gene transcription during the cell cycle.</text>
</comment>
<dbReference type="PANTHER" id="PTHR13831:SF0">
    <property type="entry name" value="PROTEIN HIRA"/>
    <property type="match status" value="1"/>
</dbReference>
<dbReference type="PROSITE" id="PS50082">
    <property type="entry name" value="WD_REPEATS_2"/>
    <property type="match status" value="3"/>
</dbReference>
<dbReference type="InterPro" id="IPR031120">
    <property type="entry name" value="HIR1-like"/>
</dbReference>
<keyword evidence="10" id="KW-0678">Repressor</keyword>
<dbReference type="GO" id="GO:0000785">
    <property type="term" value="C:chromatin"/>
    <property type="evidence" value="ECO:0007669"/>
    <property type="project" value="TreeGrafter"/>
</dbReference>
<evidence type="ECO:0000259" key="13">
    <source>
        <dbReference type="Pfam" id="PF24105"/>
    </source>
</evidence>
<dbReference type="Pfam" id="PF09453">
    <property type="entry name" value="HIRA_B"/>
    <property type="match status" value="1"/>
</dbReference>
<dbReference type="Pfam" id="PF24105">
    <property type="entry name" value="Beta-prop_CAF1B_HIR1"/>
    <property type="match status" value="1"/>
</dbReference>
<comment type="subcellular location">
    <subcellularLocation>
        <location evidence="1 10">Nucleus</location>
    </subcellularLocation>
</comment>
<proteinExistence type="inferred from homology"/>